<dbReference type="InterPro" id="IPR017601">
    <property type="entry name" value="DGQHR-contain_dom"/>
</dbReference>
<evidence type="ECO:0000313" key="1">
    <source>
        <dbReference type="EMBL" id="KAB2331290.1"/>
    </source>
</evidence>
<dbReference type="OrthoDB" id="2439680at2"/>
<accession>A0A7V7RKY7</accession>
<name>A0A7V7RKY7_9BACI</name>
<dbReference type="Pfam" id="PF14072">
    <property type="entry name" value="DndB"/>
    <property type="match status" value="1"/>
</dbReference>
<dbReference type="InterPro" id="IPR017642">
    <property type="entry name" value="DNA_S_mod_DndB"/>
</dbReference>
<organism evidence="1 2">
    <name type="scientific">Bacillus mesophilum</name>
    <dbReference type="NCBI Taxonomy" id="1071718"/>
    <lineage>
        <taxon>Bacteria</taxon>
        <taxon>Bacillati</taxon>
        <taxon>Bacillota</taxon>
        <taxon>Bacilli</taxon>
        <taxon>Bacillales</taxon>
        <taxon>Bacillaceae</taxon>
        <taxon>Bacillus</taxon>
    </lineage>
</organism>
<gene>
    <name evidence="1" type="ORF">F7732_15670</name>
</gene>
<protein>
    <submittedName>
        <fullName evidence="1">DGQHR domain-containing protein</fullName>
    </submittedName>
</protein>
<dbReference type="RefSeq" id="WP_151574953.1">
    <property type="nucleotide sequence ID" value="NZ_WBOT01000005.1"/>
</dbReference>
<dbReference type="CDD" id="cd16414">
    <property type="entry name" value="dndB_like"/>
    <property type="match status" value="1"/>
</dbReference>
<dbReference type="NCBIfam" id="TIGR03187">
    <property type="entry name" value="DGQHR"/>
    <property type="match status" value="1"/>
</dbReference>
<dbReference type="AlphaFoldDB" id="A0A7V7RKY7"/>
<sequence>MRIPAINGKMGDWNYYITLLTFDQVDKHVLRIGDELHKSKTLSDMIQRTITNNYLSIKKYLLENNERFFNSVVLALYDGDPKWIEVDFDYGEKRYTSMGLLEFNGEEKIFPVDGQHRIEGIKSALEKNKELITEEIPVIIISHRKSNEGMERTRRLFSTLNRYAKPVTMSEIIALDEDDVVAISTRNLVENHRLFYGRRTSLDKTKAISDKNKTAFTSIETLYKCNLFLLKSYLKRARIKYHSEYLRRRPETQVVKQFISYCDDFWNAFAEKLNVMNTYLENNSENASSEYRNNNTGGCLLFRPIGLQPFVNSVIEIHNKTDEDFGTILKKMNHSVLELNKIPWKQVLWNDYEKVMMLRADKLVSNLFIYMYNSDLLTPSNLNYIIKSYSGKLNISENEITEVLEDIENIVKNNVF</sequence>
<proteinExistence type="predicted"/>
<evidence type="ECO:0000313" key="2">
    <source>
        <dbReference type="Proteomes" id="UP000441354"/>
    </source>
</evidence>
<reference evidence="1 2" key="1">
    <citation type="journal article" date="2014" name="Arch. Microbiol.">
        <title>Bacillus mesophilum sp. nov., strain IITR-54T, a novel 4-chlorobiphenyl dechlorinating bacterium.</title>
        <authorList>
            <person name="Manickam N."/>
            <person name="Singh N.K."/>
            <person name="Bajaj A."/>
            <person name="Kumar R.M."/>
            <person name="Kaur G."/>
            <person name="Kaur N."/>
            <person name="Bala M."/>
            <person name="Kumar A."/>
            <person name="Mayilraj S."/>
        </authorList>
    </citation>
    <scope>NUCLEOTIDE SEQUENCE [LARGE SCALE GENOMIC DNA]</scope>
    <source>
        <strain evidence="1 2">IITR-54</strain>
    </source>
</reference>
<comment type="caution">
    <text evidence="1">The sequence shown here is derived from an EMBL/GenBank/DDBJ whole genome shotgun (WGS) entry which is preliminary data.</text>
</comment>
<dbReference type="Proteomes" id="UP000441354">
    <property type="component" value="Unassembled WGS sequence"/>
</dbReference>
<dbReference type="EMBL" id="WBOT01000005">
    <property type="protein sequence ID" value="KAB2331290.1"/>
    <property type="molecule type" value="Genomic_DNA"/>
</dbReference>
<keyword evidence="2" id="KW-1185">Reference proteome</keyword>